<gene>
    <name evidence="3" type="ORF">QYT958_LOCUS45706</name>
</gene>
<organism evidence="3 4">
    <name type="scientific">Rotaria socialis</name>
    <dbReference type="NCBI Taxonomy" id="392032"/>
    <lineage>
        <taxon>Eukaryota</taxon>
        <taxon>Metazoa</taxon>
        <taxon>Spiralia</taxon>
        <taxon>Gnathifera</taxon>
        <taxon>Rotifera</taxon>
        <taxon>Eurotatoria</taxon>
        <taxon>Bdelloidea</taxon>
        <taxon>Philodinida</taxon>
        <taxon>Philodinidae</taxon>
        <taxon>Rotaria</taxon>
    </lineage>
</organism>
<feature type="domain" description="ALIX V-shaped" evidence="2">
    <location>
        <begin position="3"/>
        <end position="81"/>
    </location>
</feature>
<protein>
    <recommendedName>
        <fullName evidence="2">ALIX V-shaped domain-containing protein</fullName>
    </recommendedName>
</protein>
<accession>A0A822F9J7</accession>
<dbReference type="InterPro" id="IPR025304">
    <property type="entry name" value="ALIX_V_dom"/>
</dbReference>
<dbReference type="AlphaFoldDB" id="A0A822F9J7"/>
<dbReference type="Proteomes" id="UP000663848">
    <property type="component" value="Unassembled WGS sequence"/>
</dbReference>
<reference evidence="3" key="1">
    <citation type="submission" date="2021-02" db="EMBL/GenBank/DDBJ databases">
        <authorList>
            <person name="Nowell W R."/>
        </authorList>
    </citation>
    <scope>NUCLEOTIDE SEQUENCE</scope>
</reference>
<evidence type="ECO:0000259" key="2">
    <source>
        <dbReference type="Pfam" id="PF13949"/>
    </source>
</evidence>
<dbReference type="Gene3D" id="1.20.140.50">
    <property type="entry name" value="alix/aip1 like domains"/>
    <property type="match status" value="1"/>
</dbReference>
<feature type="non-terminal residue" evidence="3">
    <location>
        <position position="81"/>
    </location>
</feature>
<dbReference type="EMBL" id="CAJOBR010077419">
    <property type="protein sequence ID" value="CAF5115060.1"/>
    <property type="molecule type" value="Genomic_DNA"/>
</dbReference>
<proteinExistence type="predicted"/>
<feature type="coiled-coil region" evidence="1">
    <location>
        <begin position="22"/>
        <end position="49"/>
    </location>
</feature>
<comment type="caution">
    <text evidence="3">The sequence shown here is derived from an EMBL/GenBank/DDBJ whole genome shotgun (WGS) entry which is preliminary data.</text>
</comment>
<sequence>GNHNDENSVVVHEIESIYAPLRQQVNESVSKQEQLVENIRRANQQFQNEKQGNASSEMREEILKNLARAYDAFQELLNNLK</sequence>
<feature type="non-terminal residue" evidence="3">
    <location>
        <position position="1"/>
    </location>
</feature>
<evidence type="ECO:0000256" key="1">
    <source>
        <dbReference type="SAM" id="Coils"/>
    </source>
</evidence>
<name>A0A822F9J7_9BILA</name>
<evidence type="ECO:0000313" key="4">
    <source>
        <dbReference type="Proteomes" id="UP000663848"/>
    </source>
</evidence>
<dbReference type="Gene3D" id="1.20.120.560">
    <property type="entry name" value="alix/aip1 in complex with the ypdl late domain"/>
    <property type="match status" value="1"/>
</dbReference>
<keyword evidence="1" id="KW-0175">Coiled coil</keyword>
<evidence type="ECO:0000313" key="3">
    <source>
        <dbReference type="EMBL" id="CAF5115060.1"/>
    </source>
</evidence>
<dbReference type="Pfam" id="PF13949">
    <property type="entry name" value="ALIX_LYPXL_bnd"/>
    <property type="match status" value="1"/>
</dbReference>